<keyword evidence="4" id="KW-1185">Reference proteome</keyword>
<dbReference type="Proteomes" id="UP000652198">
    <property type="component" value="Unassembled WGS sequence"/>
</dbReference>
<feature type="chain" id="PRO_5046639731" evidence="2">
    <location>
        <begin position="22"/>
        <end position="84"/>
    </location>
</feature>
<protein>
    <submittedName>
        <fullName evidence="3">DUF4148 domain-containing protein</fullName>
    </submittedName>
</protein>
<feature type="signal peptide" evidence="2">
    <location>
        <begin position="1"/>
        <end position="21"/>
    </location>
</feature>
<feature type="compositionally biased region" description="Polar residues" evidence="1">
    <location>
        <begin position="23"/>
        <end position="35"/>
    </location>
</feature>
<dbReference type="RefSeq" id="WP_172309684.1">
    <property type="nucleotide sequence ID" value="NZ_WOEY01000027.1"/>
</dbReference>
<proteinExistence type="predicted"/>
<name>A0ABX2BMF5_9BURK</name>
<feature type="region of interest" description="Disordered" evidence="1">
    <location>
        <begin position="22"/>
        <end position="58"/>
    </location>
</feature>
<comment type="caution">
    <text evidence="3">The sequence shown here is derived from an EMBL/GenBank/DDBJ whole genome shotgun (WGS) entry which is preliminary data.</text>
</comment>
<dbReference type="EMBL" id="WOEY01000027">
    <property type="protein sequence ID" value="NPT41096.1"/>
    <property type="molecule type" value="Genomic_DNA"/>
</dbReference>
<accession>A0ABX2BMF5</accession>
<evidence type="ECO:0000313" key="4">
    <source>
        <dbReference type="Proteomes" id="UP000652198"/>
    </source>
</evidence>
<organism evidence="3 4">
    <name type="scientific">Paraburkholderia solitsugae</name>
    <dbReference type="NCBI Taxonomy" id="2675748"/>
    <lineage>
        <taxon>Bacteria</taxon>
        <taxon>Pseudomonadati</taxon>
        <taxon>Pseudomonadota</taxon>
        <taxon>Betaproteobacteria</taxon>
        <taxon>Burkholderiales</taxon>
        <taxon>Burkholderiaceae</taxon>
        <taxon>Paraburkholderia</taxon>
    </lineage>
</organism>
<reference evidence="3 4" key="1">
    <citation type="submission" date="2019-11" db="EMBL/GenBank/DDBJ databases">
        <title>Metabolism of dissolved organic matter in forest soils.</title>
        <authorList>
            <person name="Cyle K.T."/>
            <person name="Wilhelm R.C."/>
            <person name="Martinez C.E."/>
        </authorList>
    </citation>
    <scope>NUCLEOTIDE SEQUENCE [LARGE SCALE GENOMIC DNA]</scope>
    <source>
        <strain evidence="3 4">1N</strain>
    </source>
</reference>
<evidence type="ECO:0000256" key="1">
    <source>
        <dbReference type="SAM" id="MobiDB-lite"/>
    </source>
</evidence>
<keyword evidence="2" id="KW-0732">Signal</keyword>
<feature type="compositionally biased region" description="Polar residues" evidence="1">
    <location>
        <begin position="42"/>
        <end position="58"/>
    </location>
</feature>
<sequence>MKTLRIVAAGAIAFAVGSAYAQDASTQAQPSQDLATTAVGGTPSTSSEMGSPTGKSRQQVYNELIQSQHNGEADRMKDLFKGGQ</sequence>
<evidence type="ECO:0000313" key="3">
    <source>
        <dbReference type="EMBL" id="NPT41096.1"/>
    </source>
</evidence>
<gene>
    <name evidence="3" type="ORF">GNZ12_07140</name>
</gene>
<evidence type="ECO:0000256" key="2">
    <source>
        <dbReference type="SAM" id="SignalP"/>
    </source>
</evidence>